<evidence type="ECO:0000256" key="3">
    <source>
        <dbReference type="ARBA" id="ARBA00024227"/>
    </source>
</evidence>
<keyword evidence="2" id="KW-0092">Biotin</keyword>
<dbReference type="GO" id="GO:0004077">
    <property type="term" value="F:biotin--[biotin carboxyl-carrier protein] ligase activity"/>
    <property type="evidence" value="ECO:0007669"/>
    <property type="project" value="UniProtKB-EC"/>
</dbReference>
<dbReference type="InterPro" id="IPR004143">
    <property type="entry name" value="BPL_LPL_catalytic"/>
</dbReference>
<protein>
    <recommendedName>
        <fullName evidence="3">biotin--[biotin carboxyl-carrier protein] ligase</fullName>
        <ecNumber evidence="3">6.3.4.15</ecNumber>
    </recommendedName>
</protein>
<dbReference type="CDD" id="cd16442">
    <property type="entry name" value="BPL"/>
    <property type="match status" value="1"/>
</dbReference>
<evidence type="ECO:0000256" key="1">
    <source>
        <dbReference type="ARBA" id="ARBA00022598"/>
    </source>
</evidence>
<dbReference type="GO" id="GO:0005737">
    <property type="term" value="C:cytoplasm"/>
    <property type="evidence" value="ECO:0007669"/>
    <property type="project" value="TreeGrafter"/>
</dbReference>
<dbReference type="Gene3D" id="2.30.30.100">
    <property type="match status" value="1"/>
</dbReference>
<dbReference type="Pfam" id="PF02237">
    <property type="entry name" value="BPL_C"/>
    <property type="match status" value="1"/>
</dbReference>
<dbReference type="PANTHER" id="PTHR12835:SF5">
    <property type="entry name" value="BIOTIN--PROTEIN LIGASE"/>
    <property type="match status" value="1"/>
</dbReference>
<evidence type="ECO:0000259" key="4">
    <source>
        <dbReference type="PROSITE" id="PS51733"/>
    </source>
</evidence>
<feature type="domain" description="BPL/LPL catalytic" evidence="4">
    <location>
        <begin position="14"/>
        <end position="187"/>
    </location>
</feature>
<dbReference type="InterPro" id="IPR004408">
    <property type="entry name" value="Biotin_CoA_COase_ligase"/>
</dbReference>
<dbReference type="Proteomes" id="UP000321892">
    <property type="component" value="Chromosome"/>
</dbReference>
<dbReference type="InterPro" id="IPR003142">
    <property type="entry name" value="BPL_C"/>
</dbReference>
<dbReference type="EC" id="6.3.4.15" evidence="3"/>
<dbReference type="InterPro" id="IPR045864">
    <property type="entry name" value="aa-tRNA-synth_II/BPL/LPL"/>
</dbReference>
<dbReference type="Pfam" id="PF03099">
    <property type="entry name" value="BPL_LplA_LipB"/>
    <property type="match status" value="1"/>
</dbReference>
<evidence type="ECO:0000313" key="6">
    <source>
        <dbReference type="Proteomes" id="UP000321892"/>
    </source>
</evidence>
<keyword evidence="1" id="KW-0436">Ligase</keyword>
<evidence type="ECO:0000313" key="5">
    <source>
        <dbReference type="EMBL" id="BBM37353.1"/>
    </source>
</evidence>
<accession>A0A510JHG2</accession>
<keyword evidence="6" id="KW-1185">Reference proteome</keyword>
<dbReference type="PANTHER" id="PTHR12835">
    <property type="entry name" value="BIOTIN PROTEIN LIGASE"/>
    <property type="match status" value="1"/>
</dbReference>
<evidence type="ECO:0000256" key="2">
    <source>
        <dbReference type="ARBA" id="ARBA00023267"/>
    </source>
</evidence>
<dbReference type="AlphaFoldDB" id="A0A510JHG2"/>
<dbReference type="OrthoDB" id="9807064at2"/>
<name>A0A510JHG2_9FUSO</name>
<gene>
    <name evidence="5" type="ORF">JCM16775_0028</name>
</gene>
<organism evidence="5 6">
    <name type="scientific">Leptotrichia hofstadii</name>
    <dbReference type="NCBI Taxonomy" id="157688"/>
    <lineage>
        <taxon>Bacteria</taxon>
        <taxon>Fusobacteriati</taxon>
        <taxon>Fusobacteriota</taxon>
        <taxon>Fusobacteriia</taxon>
        <taxon>Fusobacteriales</taxon>
        <taxon>Leptotrichiaceae</taxon>
        <taxon>Leptotrichia</taxon>
    </lineage>
</organism>
<dbReference type="Gene3D" id="3.30.930.10">
    <property type="entry name" value="Bira Bifunctional Protein, Domain 2"/>
    <property type="match status" value="1"/>
</dbReference>
<dbReference type="KEGG" id="lhf:JCM16775_0028"/>
<dbReference type="PROSITE" id="PS51733">
    <property type="entry name" value="BPL_LPL_CATALYTIC"/>
    <property type="match status" value="1"/>
</dbReference>
<sequence length="260" mass="30444">MGNSIRINLGEKMKENINLYKFDELDSTNDYLRRNHKSYEEFDVISARVQTHGKARRQNDWISMDGMALFSFFLKERDNWEIEDYLKLPLIAGLAVIKGLRKIENLEYKFKWTNDVYVENMKLCGILMEKTEDVYITGIGININNMLPENLKSKAISLTQIKNKKYELDEVIKNIVSEFQTLCETLENGFWKDILKEINQINYLKGKKIELKLGNEVISGVAQNIDENGELQILMEKTDNRNPEIRSFSVGEVFEKIVYY</sequence>
<dbReference type="SUPFAM" id="SSF55681">
    <property type="entry name" value="Class II aaRS and biotin synthetases"/>
    <property type="match status" value="1"/>
</dbReference>
<dbReference type="NCBIfam" id="TIGR00121">
    <property type="entry name" value="birA_ligase"/>
    <property type="match status" value="1"/>
</dbReference>
<proteinExistence type="predicted"/>
<reference evidence="5 6" key="1">
    <citation type="submission" date="2019-07" db="EMBL/GenBank/DDBJ databases">
        <title>Complete Genome Sequence of Leptotrichia hofstadii Strain JCM16775.</title>
        <authorList>
            <person name="Watanabe S."/>
            <person name="Cui L."/>
        </authorList>
    </citation>
    <scope>NUCLEOTIDE SEQUENCE [LARGE SCALE GENOMIC DNA]</scope>
    <source>
        <strain evidence="5 6">JCM16775</strain>
    </source>
</reference>
<dbReference type="EMBL" id="AP019823">
    <property type="protein sequence ID" value="BBM37353.1"/>
    <property type="molecule type" value="Genomic_DNA"/>
</dbReference>